<evidence type="ECO:0000313" key="2">
    <source>
        <dbReference type="Proteomes" id="UP000002171"/>
    </source>
</evidence>
<gene>
    <name evidence="1" type="ORF">MED92_03498</name>
</gene>
<sequence>MRKQDSISALRKVISASRETSVYIRQLNDEGKREHKTERHLTLLWTELGFALEDLGLHKLAKRCQISGKHWADPEHYSKDFLSKANVSLDKMERTARSLLTELNQH</sequence>
<organism evidence="1 2">
    <name type="scientific">Neptuniibacter caesariensis</name>
    <dbReference type="NCBI Taxonomy" id="207954"/>
    <lineage>
        <taxon>Bacteria</taxon>
        <taxon>Pseudomonadati</taxon>
        <taxon>Pseudomonadota</taxon>
        <taxon>Gammaproteobacteria</taxon>
        <taxon>Oceanospirillales</taxon>
        <taxon>Oceanospirillaceae</taxon>
        <taxon>Neptuniibacter</taxon>
    </lineage>
</organism>
<accession>A0A7U8C793</accession>
<dbReference type="EMBL" id="AAOW01000005">
    <property type="protein sequence ID" value="EAR61981.1"/>
    <property type="molecule type" value="Genomic_DNA"/>
</dbReference>
<protein>
    <submittedName>
        <fullName evidence="1">Uncharacterized protein</fullName>
    </submittedName>
</protein>
<reference evidence="1 2" key="1">
    <citation type="submission" date="2006-02" db="EMBL/GenBank/DDBJ databases">
        <authorList>
            <person name="Pinhassi J."/>
            <person name="Pedros-Alio C."/>
            <person name="Ferriera S."/>
            <person name="Johnson J."/>
            <person name="Kravitz S."/>
            <person name="Halpern A."/>
            <person name="Remington K."/>
            <person name="Beeson K."/>
            <person name="Tran B."/>
            <person name="Rogers Y.-H."/>
            <person name="Friedman R."/>
            <person name="Venter J.C."/>
        </authorList>
    </citation>
    <scope>NUCLEOTIDE SEQUENCE [LARGE SCALE GENOMIC DNA]</scope>
    <source>
        <strain evidence="1 2">MED92</strain>
    </source>
</reference>
<dbReference type="AlphaFoldDB" id="A0A7U8C793"/>
<dbReference type="Proteomes" id="UP000002171">
    <property type="component" value="Unassembled WGS sequence"/>
</dbReference>
<keyword evidence="2" id="KW-1185">Reference proteome</keyword>
<proteinExistence type="predicted"/>
<name>A0A7U8C793_NEPCE</name>
<comment type="caution">
    <text evidence="1">The sequence shown here is derived from an EMBL/GenBank/DDBJ whole genome shotgun (WGS) entry which is preliminary data.</text>
</comment>
<evidence type="ECO:0000313" key="1">
    <source>
        <dbReference type="EMBL" id="EAR61981.1"/>
    </source>
</evidence>